<reference evidence="1 2" key="1">
    <citation type="journal article" date="2018" name="PLoS Genet.">
        <title>Population sequencing reveals clonal diversity and ancestral inbreeding in the grapevine cultivar Chardonnay.</title>
        <authorList>
            <person name="Roach M.J."/>
            <person name="Johnson D.L."/>
            <person name="Bohlmann J."/>
            <person name="van Vuuren H.J."/>
            <person name="Jones S.J."/>
            <person name="Pretorius I.S."/>
            <person name="Schmidt S.A."/>
            <person name="Borneman A.R."/>
        </authorList>
    </citation>
    <scope>NUCLEOTIDE SEQUENCE [LARGE SCALE GENOMIC DNA]</scope>
    <source>
        <strain evidence="2">cv. Chardonnay</strain>
        <tissue evidence="1">Leaf</tissue>
    </source>
</reference>
<protein>
    <submittedName>
        <fullName evidence="1">Uncharacterized protein</fullName>
    </submittedName>
</protein>
<evidence type="ECO:0000313" key="2">
    <source>
        <dbReference type="Proteomes" id="UP000288805"/>
    </source>
</evidence>
<comment type="caution">
    <text evidence="1">The sequence shown here is derived from an EMBL/GenBank/DDBJ whole genome shotgun (WGS) entry which is preliminary data.</text>
</comment>
<dbReference type="AlphaFoldDB" id="A0A438H084"/>
<proteinExistence type="predicted"/>
<organism evidence="1 2">
    <name type="scientific">Vitis vinifera</name>
    <name type="common">Grape</name>
    <dbReference type="NCBI Taxonomy" id="29760"/>
    <lineage>
        <taxon>Eukaryota</taxon>
        <taxon>Viridiplantae</taxon>
        <taxon>Streptophyta</taxon>
        <taxon>Embryophyta</taxon>
        <taxon>Tracheophyta</taxon>
        <taxon>Spermatophyta</taxon>
        <taxon>Magnoliopsida</taxon>
        <taxon>eudicotyledons</taxon>
        <taxon>Gunneridae</taxon>
        <taxon>Pentapetalae</taxon>
        <taxon>rosids</taxon>
        <taxon>Vitales</taxon>
        <taxon>Vitaceae</taxon>
        <taxon>Viteae</taxon>
        <taxon>Vitis</taxon>
    </lineage>
</organism>
<dbReference type="EMBL" id="QGNW01000304">
    <property type="protein sequence ID" value="RVW77970.1"/>
    <property type="molecule type" value="Genomic_DNA"/>
</dbReference>
<accession>A0A438H084</accession>
<evidence type="ECO:0000313" key="1">
    <source>
        <dbReference type="EMBL" id="RVW77970.1"/>
    </source>
</evidence>
<gene>
    <name evidence="1" type="ORF">CK203_048256</name>
</gene>
<name>A0A438H084_VITVI</name>
<sequence length="99" mass="11317">MVSIQEVIDSLNQKLDTQQAQTTVSEDVHALMDRLEQQIRQIRVLDSSVSYDDFDGIPVANLPAKFRIPDIDRYIGIGCPRIHLRLYSNIIRAYGLDET</sequence>
<dbReference type="Proteomes" id="UP000288805">
    <property type="component" value="Unassembled WGS sequence"/>
</dbReference>